<dbReference type="InterPro" id="IPR029063">
    <property type="entry name" value="SAM-dependent_MTases_sf"/>
</dbReference>
<keyword evidence="2 5" id="KW-0808">Transferase</keyword>
<dbReference type="GO" id="GO:0032259">
    <property type="term" value="P:methylation"/>
    <property type="evidence" value="ECO:0007669"/>
    <property type="project" value="UniProtKB-KW"/>
</dbReference>
<dbReference type="Pfam" id="PF13649">
    <property type="entry name" value="Methyltransf_25"/>
    <property type="match status" value="1"/>
</dbReference>
<gene>
    <name evidence="5" type="ORF">EDD29_6368</name>
</gene>
<keyword evidence="1 5" id="KW-0489">Methyltransferase</keyword>
<evidence type="ECO:0000256" key="2">
    <source>
        <dbReference type="ARBA" id="ARBA00022679"/>
    </source>
</evidence>
<name>A0A3N1D592_9ACTN</name>
<protein>
    <submittedName>
        <fullName evidence="5">Methyltransferase family protein</fullName>
    </submittedName>
</protein>
<dbReference type="Proteomes" id="UP000272400">
    <property type="component" value="Unassembled WGS sequence"/>
</dbReference>
<evidence type="ECO:0000256" key="3">
    <source>
        <dbReference type="ARBA" id="ARBA00022691"/>
    </source>
</evidence>
<keyword evidence="3" id="KW-0949">S-adenosyl-L-methionine</keyword>
<dbReference type="EMBL" id="RJKE01000001">
    <property type="protein sequence ID" value="ROO88694.1"/>
    <property type="molecule type" value="Genomic_DNA"/>
</dbReference>
<evidence type="ECO:0000313" key="6">
    <source>
        <dbReference type="Proteomes" id="UP000272400"/>
    </source>
</evidence>
<dbReference type="CDD" id="cd02440">
    <property type="entry name" value="AdoMet_MTases"/>
    <property type="match status" value="1"/>
</dbReference>
<organism evidence="5 6">
    <name type="scientific">Actinocorallia herbida</name>
    <dbReference type="NCBI Taxonomy" id="58109"/>
    <lineage>
        <taxon>Bacteria</taxon>
        <taxon>Bacillati</taxon>
        <taxon>Actinomycetota</taxon>
        <taxon>Actinomycetes</taxon>
        <taxon>Streptosporangiales</taxon>
        <taxon>Thermomonosporaceae</taxon>
        <taxon>Actinocorallia</taxon>
    </lineage>
</organism>
<proteinExistence type="predicted"/>
<evidence type="ECO:0000256" key="1">
    <source>
        <dbReference type="ARBA" id="ARBA00022603"/>
    </source>
</evidence>
<dbReference type="GO" id="GO:0008168">
    <property type="term" value="F:methyltransferase activity"/>
    <property type="evidence" value="ECO:0007669"/>
    <property type="project" value="UniProtKB-KW"/>
</dbReference>
<feature type="domain" description="Methyltransferase" evidence="4">
    <location>
        <begin position="52"/>
        <end position="142"/>
    </location>
</feature>
<dbReference type="PANTHER" id="PTHR43464:SF19">
    <property type="entry name" value="UBIQUINONE BIOSYNTHESIS O-METHYLTRANSFERASE, MITOCHONDRIAL"/>
    <property type="match status" value="1"/>
</dbReference>
<evidence type="ECO:0000313" key="5">
    <source>
        <dbReference type="EMBL" id="ROO88694.1"/>
    </source>
</evidence>
<dbReference type="OrthoDB" id="9805171at2"/>
<dbReference type="InterPro" id="IPR041698">
    <property type="entry name" value="Methyltransf_25"/>
</dbReference>
<evidence type="ECO:0000259" key="4">
    <source>
        <dbReference type="Pfam" id="PF13649"/>
    </source>
</evidence>
<dbReference type="RefSeq" id="WP_123667902.1">
    <property type="nucleotide sequence ID" value="NZ_RJKE01000001.1"/>
</dbReference>
<sequence length="211" mass="22803">MDETPQFTATAAAYDGIAETYATCYRDSLATRPLDRGFIAAFADLVRGRGPVLDAGCGPGHGTEHLRRLGLDVAGVDLAPRMVELARRGYPEIAFERASLTRLPHADGAFAGVMAWYSLIHLPPASMPVALAELRRVLAPGGHLVLAFQAHDDPATAHVPFDHKVTPGFRWSLDGLGALVEETGLVEAARLITAAREGELYKRGHLLYRRP</sequence>
<dbReference type="Gene3D" id="3.40.50.150">
    <property type="entry name" value="Vaccinia Virus protein VP39"/>
    <property type="match status" value="1"/>
</dbReference>
<comment type="caution">
    <text evidence="5">The sequence shown here is derived from an EMBL/GenBank/DDBJ whole genome shotgun (WGS) entry which is preliminary data.</text>
</comment>
<dbReference type="PANTHER" id="PTHR43464">
    <property type="entry name" value="METHYLTRANSFERASE"/>
    <property type="match status" value="1"/>
</dbReference>
<accession>A0A3N1D592</accession>
<keyword evidence="6" id="KW-1185">Reference proteome</keyword>
<dbReference type="SUPFAM" id="SSF53335">
    <property type="entry name" value="S-adenosyl-L-methionine-dependent methyltransferases"/>
    <property type="match status" value="1"/>
</dbReference>
<reference evidence="5 6" key="1">
    <citation type="submission" date="2018-11" db="EMBL/GenBank/DDBJ databases">
        <title>Sequencing the genomes of 1000 actinobacteria strains.</title>
        <authorList>
            <person name="Klenk H.-P."/>
        </authorList>
    </citation>
    <scope>NUCLEOTIDE SEQUENCE [LARGE SCALE GENOMIC DNA]</scope>
    <source>
        <strain evidence="5 6">DSM 44254</strain>
    </source>
</reference>
<dbReference type="AlphaFoldDB" id="A0A3N1D592"/>